<sequence length="138" mass="15587">MTTPATRQTTQQKVATKAALELLFSADISFEQKRREIANYINPDKYIQHSPGLADGLETLLELVRTFDRDCPGYSIEVKRVFADGNHTVAHCHYRFGADDPLGKAIVEIFRFEDGRMVEHWDVIQDVPATAVNSNGMF</sequence>
<evidence type="ECO:0000313" key="1">
    <source>
        <dbReference type="EMBL" id="QIB64954.1"/>
    </source>
</evidence>
<dbReference type="AlphaFoldDB" id="A0A6C0U687"/>
<dbReference type="InterPro" id="IPR032710">
    <property type="entry name" value="NTF2-like_dom_sf"/>
</dbReference>
<dbReference type="RefSeq" id="WP_163494203.1">
    <property type="nucleotide sequence ID" value="NZ_CP048711.1"/>
</dbReference>
<protein>
    <submittedName>
        <fullName evidence="1">Uncharacterized protein</fullName>
    </submittedName>
</protein>
<dbReference type="SUPFAM" id="SSF54427">
    <property type="entry name" value="NTF2-like"/>
    <property type="match status" value="1"/>
</dbReference>
<dbReference type="Gene3D" id="3.10.450.50">
    <property type="match status" value="1"/>
</dbReference>
<name>A0A6C0U687_9GAMM</name>
<evidence type="ECO:0000313" key="2">
    <source>
        <dbReference type="Proteomes" id="UP000477680"/>
    </source>
</evidence>
<accession>A0A6C0U687</accession>
<reference evidence="1 2" key="1">
    <citation type="submission" date="2020-02" db="EMBL/GenBank/DDBJ databases">
        <title>Genome sequencing for Kineobactrum sp. M2.</title>
        <authorList>
            <person name="Park S.-J."/>
        </authorList>
    </citation>
    <scope>NUCLEOTIDE SEQUENCE [LARGE SCALE GENOMIC DNA]</scope>
    <source>
        <strain evidence="1 2">M2</strain>
    </source>
</reference>
<dbReference type="Pfam" id="PF07366">
    <property type="entry name" value="SnoaL"/>
    <property type="match status" value="1"/>
</dbReference>
<dbReference type="Proteomes" id="UP000477680">
    <property type="component" value="Chromosome"/>
</dbReference>
<dbReference type="EMBL" id="CP048711">
    <property type="protein sequence ID" value="QIB64954.1"/>
    <property type="molecule type" value="Genomic_DNA"/>
</dbReference>
<proteinExistence type="predicted"/>
<dbReference type="KEGG" id="kim:G3T16_05645"/>
<dbReference type="GO" id="GO:0030638">
    <property type="term" value="P:polyketide metabolic process"/>
    <property type="evidence" value="ECO:0007669"/>
    <property type="project" value="InterPro"/>
</dbReference>
<organism evidence="1 2">
    <name type="scientific">Kineobactrum salinum</name>
    <dbReference type="NCBI Taxonomy" id="2708301"/>
    <lineage>
        <taxon>Bacteria</taxon>
        <taxon>Pseudomonadati</taxon>
        <taxon>Pseudomonadota</taxon>
        <taxon>Gammaproteobacteria</taxon>
        <taxon>Cellvibrionales</taxon>
        <taxon>Halieaceae</taxon>
        <taxon>Kineobactrum</taxon>
    </lineage>
</organism>
<gene>
    <name evidence="1" type="ORF">G3T16_05645</name>
</gene>
<keyword evidence="2" id="KW-1185">Reference proteome</keyword>
<dbReference type="InterPro" id="IPR009959">
    <property type="entry name" value="Cyclase_SnoaL-like"/>
</dbReference>